<dbReference type="EMBL" id="VASG01000007">
    <property type="protein sequence ID" value="TLP70740.1"/>
    <property type="molecule type" value="Genomic_DNA"/>
</dbReference>
<reference evidence="2 3" key="1">
    <citation type="submission" date="2019-05" db="EMBL/GenBank/DDBJ databases">
        <authorList>
            <person name="Moore K."/>
            <person name="O'Neill P."/>
            <person name="Farbos A."/>
            <person name="Studholme D.J."/>
        </authorList>
    </citation>
    <scope>NUCLEOTIDE SEQUENCE [LARGE SCALE GENOMIC DNA]</scope>
    <source>
        <strain evidence="2 3">DSM 9128</strain>
    </source>
</reference>
<dbReference type="InterPro" id="IPR013560">
    <property type="entry name" value="DUF1722"/>
</dbReference>
<organism evidence="2 3">
    <name type="scientific">Pseudomonas nitroreducens</name>
    <dbReference type="NCBI Taxonomy" id="46680"/>
    <lineage>
        <taxon>Bacteria</taxon>
        <taxon>Pseudomonadati</taxon>
        <taxon>Pseudomonadota</taxon>
        <taxon>Gammaproteobacteria</taxon>
        <taxon>Pseudomonadales</taxon>
        <taxon>Pseudomonadaceae</taxon>
        <taxon>Pseudomonas</taxon>
    </lineage>
</organism>
<sequence>MSTAKPTSPSRPQLAISACLLGEPVRYNGGHKASRLCLDVLSRHFHFIPVCPEVAIGLGVPRPTLRLVGDRDDPRALIQREGGRDVSEALRDFGRQQAGRLPDICGYIFMQQSPSCGLQRVKLYRFDGQLRPPGVRGLYAEAFCAARPELPVEEEGRLNDPVIRENFLTRVFAYAAWQRLCEEGLTRHAVIGFHSRYKYQLMAHNPRQYSALGQRLAKIGEQPLEDFAPDYFRDFMQALGTCATRGTHSNVLQHLAGYLKHDLPSTEKAEMQHLIDQYREGVIPLVVPLTLLKHHFRLHPHPYIDAQAYLQPHPEDLSLRNAI</sequence>
<name>A0A5R8ZWS8_PSENT</name>
<dbReference type="AlphaFoldDB" id="A0A5R8ZWS8"/>
<dbReference type="RefSeq" id="WP_138215901.1">
    <property type="nucleotide sequence ID" value="NZ_VASG01000007.1"/>
</dbReference>
<feature type="domain" description="DUF1722" evidence="1">
    <location>
        <begin position="198"/>
        <end position="314"/>
    </location>
</feature>
<dbReference type="PIRSF" id="PIRSF037004">
    <property type="entry name" value="UCP037004"/>
    <property type="match status" value="1"/>
</dbReference>
<accession>A0A5R8ZWS8</accession>
<proteinExistence type="predicted"/>
<evidence type="ECO:0000313" key="2">
    <source>
        <dbReference type="EMBL" id="TLP70740.1"/>
    </source>
</evidence>
<dbReference type="InterPro" id="IPR017087">
    <property type="entry name" value="UCP037004"/>
</dbReference>
<dbReference type="PANTHER" id="PTHR30087">
    <property type="entry name" value="INNER MEMBRANE PROTEIN"/>
    <property type="match status" value="1"/>
</dbReference>
<evidence type="ECO:0000259" key="1">
    <source>
        <dbReference type="Pfam" id="PF08349"/>
    </source>
</evidence>
<dbReference type="Pfam" id="PF08349">
    <property type="entry name" value="DUF1722"/>
    <property type="match status" value="1"/>
</dbReference>
<reference evidence="3" key="2">
    <citation type="submission" date="2019-06" db="EMBL/GenBank/DDBJ databases">
        <title>AzeR, a transcriptional regulator that responds to azelaic acid in Pseudomonas nitroreducens.</title>
        <authorList>
            <person name="Bez C."/>
            <person name="Javvadi S.G."/>
            <person name="Bertani I."/>
            <person name="Devescovi G."/>
            <person name="Studholme D.J."/>
            <person name="Geller A."/>
            <person name="Levy A."/>
            <person name="Venturi V."/>
        </authorList>
    </citation>
    <scope>NUCLEOTIDE SEQUENCE [LARGE SCALE GENOMIC DNA]</scope>
    <source>
        <strain evidence="3">DSM 9128</strain>
    </source>
</reference>
<gene>
    <name evidence="2" type="ORF">FEA48_23160</name>
</gene>
<dbReference type="PANTHER" id="PTHR30087:SF0">
    <property type="entry name" value="INNER MEMBRANE PROTEIN"/>
    <property type="match status" value="1"/>
</dbReference>
<protein>
    <submittedName>
        <fullName evidence="2">DUF1722 domain-containing protein</fullName>
    </submittedName>
</protein>
<dbReference type="InterPro" id="IPR007553">
    <property type="entry name" value="2-thiour_desulf"/>
</dbReference>
<evidence type="ECO:0000313" key="3">
    <source>
        <dbReference type="Proteomes" id="UP000307510"/>
    </source>
</evidence>
<comment type="caution">
    <text evidence="2">The sequence shown here is derived from an EMBL/GenBank/DDBJ whole genome shotgun (WGS) entry which is preliminary data.</text>
</comment>
<dbReference type="Proteomes" id="UP000307510">
    <property type="component" value="Unassembled WGS sequence"/>
</dbReference>
<dbReference type="Pfam" id="PF04463">
    <property type="entry name" value="2-thiour_desulf"/>
    <property type="match status" value="1"/>
</dbReference>